<dbReference type="eggNOG" id="ENOG502ZC6V">
    <property type="taxonomic scope" value="Bacteria"/>
</dbReference>
<gene>
    <name evidence="1" type="ORF">SAMN05660733_05362</name>
</gene>
<name>A0A1W2F975_9PSEU</name>
<protein>
    <recommendedName>
        <fullName evidence="3">Glycosyl transferase family 2</fullName>
    </recommendedName>
</protein>
<dbReference type="EMBL" id="FWYC01000012">
    <property type="protein sequence ID" value="SMD18342.1"/>
    <property type="molecule type" value="Genomic_DNA"/>
</dbReference>
<reference evidence="2" key="1">
    <citation type="submission" date="2017-04" db="EMBL/GenBank/DDBJ databases">
        <authorList>
            <person name="Varghese N."/>
            <person name="Submissions S."/>
        </authorList>
    </citation>
    <scope>NUCLEOTIDE SEQUENCE [LARGE SCALE GENOMIC DNA]</scope>
    <source>
        <strain evidence="2">DSM 44073</strain>
    </source>
</reference>
<dbReference type="AlphaFoldDB" id="A0A1W2F975"/>
<proteinExistence type="predicted"/>
<dbReference type="Proteomes" id="UP000192840">
    <property type="component" value="Unassembled WGS sequence"/>
</dbReference>
<organism evidence="1 2">
    <name type="scientific">Lentzea albidocapillata</name>
    <dbReference type="NCBI Taxonomy" id="40571"/>
    <lineage>
        <taxon>Bacteria</taxon>
        <taxon>Bacillati</taxon>
        <taxon>Actinomycetota</taxon>
        <taxon>Actinomycetes</taxon>
        <taxon>Pseudonocardiales</taxon>
        <taxon>Pseudonocardiaceae</taxon>
        <taxon>Lentzea</taxon>
    </lineage>
</organism>
<accession>A0A1W2F975</accession>
<sequence length="296" mass="33842">MTVRLVSVVGGDVSLLPYSLAHYAAMGIESFHIVRHVADQQDPALRQSVSAMADFGLEFDRIEIGPWHEDLNAKLIRGLMLQHPDDWWVIADLDEFHVYDRSLTDVIALCEEDGYDYVTGAFLDRVSEDGRLTAVEPVGRRSLWDQFPLAGLLTFPLLNGRPTKVTIARGSVELDYGQHRAWTGKAAPIGDLCAQVHHFKWTLSVRDRLEERAEAYSSGKWKLLHHSVVGESEAFLQYLRDHDGRIDVRDSRFAFHSCDANYSKYPDWPDAAERIFSVYRSRDDEARERRAARKRQ</sequence>
<dbReference type="STRING" id="40571.SAMN05660733_05362"/>
<evidence type="ECO:0000313" key="1">
    <source>
        <dbReference type="EMBL" id="SMD18342.1"/>
    </source>
</evidence>
<evidence type="ECO:0000313" key="2">
    <source>
        <dbReference type="Proteomes" id="UP000192840"/>
    </source>
</evidence>
<evidence type="ECO:0008006" key="3">
    <source>
        <dbReference type="Google" id="ProtNLM"/>
    </source>
</evidence>
<keyword evidence="2" id="KW-1185">Reference proteome</keyword>